<gene>
    <name evidence="3" type="ORF">ELS17_14235</name>
</gene>
<dbReference type="GO" id="GO:0016757">
    <property type="term" value="F:glycosyltransferase activity"/>
    <property type="evidence" value="ECO:0007669"/>
    <property type="project" value="TreeGrafter"/>
</dbReference>
<accession>A0A482XUC7</accession>
<dbReference type="SUPFAM" id="SSF53756">
    <property type="entry name" value="UDP-Glycosyltransferase/glycogen phosphorylase"/>
    <property type="match status" value="1"/>
</dbReference>
<feature type="region of interest" description="Disordered" evidence="1">
    <location>
        <begin position="307"/>
        <end position="330"/>
    </location>
</feature>
<feature type="domain" description="Glycosyltransferase subfamily 4-like N-terminal" evidence="2">
    <location>
        <begin position="43"/>
        <end position="139"/>
    </location>
</feature>
<protein>
    <submittedName>
        <fullName evidence="3">Glycosyltransferase</fullName>
    </submittedName>
</protein>
<organism evidence="3 4">
    <name type="scientific">Natrinema altunense</name>
    <dbReference type="NCBI Taxonomy" id="222984"/>
    <lineage>
        <taxon>Archaea</taxon>
        <taxon>Methanobacteriati</taxon>
        <taxon>Methanobacteriota</taxon>
        <taxon>Stenosarchaea group</taxon>
        <taxon>Halobacteria</taxon>
        <taxon>Halobacteriales</taxon>
        <taxon>Natrialbaceae</taxon>
        <taxon>Natrinema</taxon>
    </lineage>
</organism>
<comment type="caution">
    <text evidence="3">The sequence shown here is derived from an EMBL/GenBank/DDBJ whole genome shotgun (WGS) entry which is preliminary data.</text>
</comment>
<dbReference type="Pfam" id="PF13692">
    <property type="entry name" value="Glyco_trans_1_4"/>
    <property type="match status" value="1"/>
</dbReference>
<keyword evidence="3" id="KW-0808">Transferase</keyword>
<sequence>MHVLTLTTNADAPFMTQQLAALEERGVSGTTISVAGEVDADTDRSPTDYVRTVPRVIRAARNGYDLIHAHYGLTAPMALAQLRQPVVLSLWGSDVHGPAAPVSRLSAPFCDAVVVMSEGMRTALGRECTVIPDGVDLEKFRPEPQDRAKKRVGWDDDADAYEVLFPYSPAREVKNYPRAERVVTVVDNLLERPVRLRTVYGVDHDAVSDYMNAADALLLTSDSEGSPNSVKEALACNLPVVALDVGDVRERLAGVAPSHVATSDEELIRGLLDVLERGERSNGREAAREVSIDRTADRLLAVYERVAGTTSEPEAGGETRHVEGAAGRLE</sequence>
<dbReference type="InterPro" id="IPR050194">
    <property type="entry name" value="Glycosyltransferase_grp1"/>
</dbReference>
<evidence type="ECO:0000256" key="1">
    <source>
        <dbReference type="SAM" id="MobiDB-lite"/>
    </source>
</evidence>
<dbReference type="AlphaFoldDB" id="A0A482XUC7"/>
<dbReference type="STRING" id="222984.GCA_000731985_01564"/>
<evidence type="ECO:0000313" key="3">
    <source>
        <dbReference type="EMBL" id="RZH66931.1"/>
    </source>
</evidence>
<dbReference type="PANTHER" id="PTHR45947:SF15">
    <property type="entry name" value="TEICHURONIC ACID BIOSYNTHESIS GLYCOSYLTRANSFERASE TUAC-RELATED"/>
    <property type="match status" value="1"/>
</dbReference>
<dbReference type="EMBL" id="SHMR01000007">
    <property type="protein sequence ID" value="RZH66931.1"/>
    <property type="molecule type" value="Genomic_DNA"/>
</dbReference>
<dbReference type="InterPro" id="IPR028098">
    <property type="entry name" value="Glyco_trans_4-like_N"/>
</dbReference>
<dbReference type="Pfam" id="PF13439">
    <property type="entry name" value="Glyco_transf_4"/>
    <property type="match status" value="1"/>
</dbReference>
<reference evidence="3 4" key="1">
    <citation type="submission" date="2019-02" db="EMBL/GenBank/DDBJ databases">
        <title>Genome analysis provides insights into bioremediation potentialities and Haloocin production by Natrinema altunense strain 4.1R isolated from Chott Douz in Tunisian desert.</title>
        <authorList>
            <person name="Najjari A."/>
            <person name="Youssef N."/>
            <person name="Ben Dhia O."/>
            <person name="Ferjani R."/>
            <person name="El Hidri D."/>
            <person name="Ouzari H.I."/>
            <person name="Cherif A."/>
        </authorList>
    </citation>
    <scope>NUCLEOTIDE SEQUENCE [LARGE SCALE GENOMIC DNA]</scope>
    <source>
        <strain evidence="3 4">4.1R</strain>
    </source>
</reference>
<name>A0A482XUC7_9EURY</name>
<dbReference type="Gene3D" id="3.40.50.2000">
    <property type="entry name" value="Glycogen Phosphorylase B"/>
    <property type="match status" value="2"/>
</dbReference>
<evidence type="ECO:0000313" key="4">
    <source>
        <dbReference type="Proteomes" id="UP000292704"/>
    </source>
</evidence>
<feature type="compositionally biased region" description="Basic and acidic residues" evidence="1">
    <location>
        <begin position="317"/>
        <end position="330"/>
    </location>
</feature>
<dbReference type="RefSeq" id="WP_130171212.1">
    <property type="nucleotide sequence ID" value="NZ_SHMR01000007.1"/>
</dbReference>
<proteinExistence type="predicted"/>
<evidence type="ECO:0000259" key="2">
    <source>
        <dbReference type="Pfam" id="PF13439"/>
    </source>
</evidence>
<dbReference type="OrthoDB" id="193395at2157"/>
<dbReference type="Proteomes" id="UP000292704">
    <property type="component" value="Unassembled WGS sequence"/>
</dbReference>
<dbReference type="PANTHER" id="PTHR45947">
    <property type="entry name" value="SULFOQUINOVOSYL TRANSFERASE SQD2"/>
    <property type="match status" value="1"/>
</dbReference>